<name>A0A4R6LKE5_9FIRM</name>
<protein>
    <submittedName>
        <fullName evidence="8">Pyruvate formate lyase activating enzyme</fullName>
    </submittedName>
</protein>
<dbReference type="SUPFAM" id="SSF102114">
    <property type="entry name" value="Radical SAM enzymes"/>
    <property type="match status" value="1"/>
</dbReference>
<dbReference type="GO" id="GO:0016829">
    <property type="term" value="F:lyase activity"/>
    <property type="evidence" value="ECO:0007669"/>
    <property type="project" value="UniProtKB-KW"/>
</dbReference>
<feature type="binding site" evidence="6">
    <location>
        <position position="89"/>
    </location>
    <ligand>
        <name>[4Fe-4S] cluster</name>
        <dbReference type="ChEBI" id="CHEBI:49883"/>
        <note>4Fe-4S-S-AdoMet</note>
    </ligand>
</feature>
<evidence type="ECO:0000256" key="6">
    <source>
        <dbReference type="PIRSR" id="PIRSR004869-50"/>
    </source>
</evidence>
<proteinExistence type="predicted"/>
<comment type="caution">
    <text evidence="8">The sequence shown here is derived from an EMBL/GenBank/DDBJ whole genome shotgun (WGS) entry which is preliminary data.</text>
</comment>
<dbReference type="PANTHER" id="PTHR30352">
    <property type="entry name" value="PYRUVATE FORMATE-LYASE-ACTIVATING ENZYME"/>
    <property type="match status" value="1"/>
</dbReference>
<comment type="cofactor">
    <cofactor evidence="6">
        <name>[4Fe-4S] cluster</name>
        <dbReference type="ChEBI" id="CHEBI:49883"/>
    </cofactor>
    <text evidence="6">Binds 1 [4Fe-4S] cluster. The cluster is coordinated with 3 cysteines and an exchangeable S-adenosyl-L-methionine.</text>
</comment>
<dbReference type="InterPro" id="IPR027596">
    <property type="entry name" value="AmmeMemoSam_rS"/>
</dbReference>
<dbReference type="SFLD" id="SFLDG01101">
    <property type="entry name" value="Uncharacterised_Radical_SAM_Su"/>
    <property type="match status" value="1"/>
</dbReference>
<keyword evidence="3 6" id="KW-0479">Metal-binding</keyword>
<dbReference type="RefSeq" id="WP_133515512.1">
    <property type="nucleotide sequence ID" value="NZ_SNWX01000019.1"/>
</dbReference>
<dbReference type="Gene3D" id="3.20.20.70">
    <property type="entry name" value="Aldolase class I"/>
    <property type="match status" value="1"/>
</dbReference>
<feature type="binding site" evidence="6">
    <location>
        <position position="92"/>
    </location>
    <ligand>
        <name>[4Fe-4S] cluster</name>
        <dbReference type="ChEBI" id="CHEBI:49883"/>
        <note>4Fe-4S-S-AdoMet</note>
    </ligand>
</feature>
<dbReference type="InterPro" id="IPR013785">
    <property type="entry name" value="Aldolase_TIM"/>
</dbReference>
<dbReference type="NCBIfam" id="TIGR04337">
    <property type="entry name" value="AmmeMemoSam_rS"/>
    <property type="match status" value="1"/>
</dbReference>
<evidence type="ECO:0000259" key="7">
    <source>
        <dbReference type="PROSITE" id="PS51918"/>
    </source>
</evidence>
<reference evidence="8 9" key="1">
    <citation type="submission" date="2019-03" db="EMBL/GenBank/DDBJ databases">
        <title>Subsurface microbial communities from deep shales in Ohio and West Virginia, USA.</title>
        <authorList>
            <person name="Wrighton K."/>
        </authorList>
    </citation>
    <scope>NUCLEOTIDE SEQUENCE [LARGE SCALE GENOMIC DNA]</scope>
    <source>
        <strain evidence="8 9">MA284_T2</strain>
    </source>
</reference>
<dbReference type="PROSITE" id="PS51918">
    <property type="entry name" value="RADICAL_SAM"/>
    <property type="match status" value="1"/>
</dbReference>
<dbReference type="CDD" id="cd01335">
    <property type="entry name" value="Radical_SAM"/>
    <property type="match status" value="1"/>
</dbReference>
<evidence type="ECO:0000313" key="9">
    <source>
        <dbReference type="Proteomes" id="UP000295064"/>
    </source>
</evidence>
<dbReference type="InterPro" id="IPR034457">
    <property type="entry name" value="Organic_radical-activating"/>
</dbReference>
<evidence type="ECO:0000313" key="8">
    <source>
        <dbReference type="EMBL" id="TDO84824.1"/>
    </source>
</evidence>
<dbReference type="InterPro" id="IPR058240">
    <property type="entry name" value="rSAM_sf"/>
</dbReference>
<organism evidence="8 9">
    <name type="scientific">Halanaerobium saccharolyticum</name>
    <dbReference type="NCBI Taxonomy" id="43595"/>
    <lineage>
        <taxon>Bacteria</taxon>
        <taxon>Bacillati</taxon>
        <taxon>Bacillota</taxon>
        <taxon>Clostridia</taxon>
        <taxon>Halanaerobiales</taxon>
        <taxon>Halanaerobiaceae</taxon>
        <taxon>Halanaerobium</taxon>
    </lineage>
</organism>
<keyword evidence="2 6" id="KW-0949">S-adenosyl-L-methionine</keyword>
<evidence type="ECO:0000256" key="2">
    <source>
        <dbReference type="ARBA" id="ARBA00022691"/>
    </source>
</evidence>
<evidence type="ECO:0000256" key="5">
    <source>
        <dbReference type="ARBA" id="ARBA00023014"/>
    </source>
</evidence>
<dbReference type="AlphaFoldDB" id="A0A4R6LKE5"/>
<evidence type="ECO:0000256" key="1">
    <source>
        <dbReference type="ARBA" id="ARBA00022485"/>
    </source>
</evidence>
<dbReference type="InterPro" id="IPR007197">
    <property type="entry name" value="rSAM"/>
</dbReference>
<keyword evidence="5 6" id="KW-0411">Iron-sulfur</keyword>
<gene>
    <name evidence="8" type="ORF">DFR79_1192</name>
</gene>
<dbReference type="SFLD" id="SFLDS00029">
    <property type="entry name" value="Radical_SAM"/>
    <property type="match status" value="1"/>
</dbReference>
<dbReference type="OrthoDB" id="9778883at2"/>
<keyword evidence="1" id="KW-0004">4Fe-4S</keyword>
<evidence type="ECO:0000256" key="4">
    <source>
        <dbReference type="ARBA" id="ARBA00023004"/>
    </source>
</evidence>
<dbReference type="GO" id="GO:0046872">
    <property type="term" value="F:metal ion binding"/>
    <property type="evidence" value="ECO:0007669"/>
    <property type="project" value="UniProtKB-KW"/>
</dbReference>
<dbReference type="GO" id="GO:0051539">
    <property type="term" value="F:4 iron, 4 sulfur cluster binding"/>
    <property type="evidence" value="ECO:0007669"/>
    <property type="project" value="UniProtKB-KW"/>
</dbReference>
<feature type="domain" description="Radical SAM core" evidence="7">
    <location>
        <begin position="70"/>
        <end position="291"/>
    </location>
</feature>
<sequence length="330" mass="37846">MNDQHPARFYHSEGDERIGCELCPHNCIIPNDKTGICMVRKNIGGELYTLNYGKVSSLGVDPVEKKPLYHFYPQAQVLSLGSWGCNMSCGFCQNWRISQQKPQLRDFKPAEIVETAVEKDINLLAYTYSEPTIFYEYMFETAEIAHQKGLKNIMVSNGFINQEPLEELIPLLDAANIDLKAFNNEFYQQHCNGGLESVKRTIKMLADEIHLEVTNLIVTDLNDDLGELKNLFKWLADINQEIPLHLSKYHPAYKLDNPPTDLELMKKAYQEAEKYLDHVYLGNAIIENTADTFCSACGEKLIQRRSYNVENRLQNNRCPDCGELIYGEFE</sequence>
<dbReference type="PIRSF" id="PIRSF004869">
    <property type="entry name" value="PflX_prd"/>
    <property type="match status" value="1"/>
</dbReference>
<keyword evidence="4 6" id="KW-0408">Iron</keyword>
<dbReference type="Proteomes" id="UP000295064">
    <property type="component" value="Unassembled WGS sequence"/>
</dbReference>
<feature type="binding site" evidence="6">
    <location>
        <position position="85"/>
    </location>
    <ligand>
        <name>[4Fe-4S] cluster</name>
        <dbReference type="ChEBI" id="CHEBI:49883"/>
        <note>4Fe-4S-S-AdoMet</note>
    </ligand>
</feature>
<keyword evidence="8" id="KW-0456">Lyase</keyword>
<dbReference type="EMBL" id="SNWX01000019">
    <property type="protein sequence ID" value="TDO84824.1"/>
    <property type="molecule type" value="Genomic_DNA"/>
</dbReference>
<keyword evidence="8" id="KW-0670">Pyruvate</keyword>
<accession>A0A4R6LKE5</accession>
<dbReference type="Pfam" id="PF04055">
    <property type="entry name" value="Radical_SAM"/>
    <property type="match status" value="1"/>
</dbReference>
<dbReference type="PANTHER" id="PTHR30352:SF5">
    <property type="entry name" value="PYRUVATE FORMATE-LYASE 1-ACTIVATING ENZYME"/>
    <property type="match status" value="1"/>
</dbReference>
<dbReference type="InterPro" id="IPR016431">
    <property type="entry name" value="Pyrv-formate_lyase-activ_prd"/>
</dbReference>
<evidence type="ECO:0000256" key="3">
    <source>
        <dbReference type="ARBA" id="ARBA00022723"/>
    </source>
</evidence>